<dbReference type="EMBL" id="AP022870">
    <property type="protein sequence ID" value="BCB78906.1"/>
    <property type="molecule type" value="Genomic_DNA"/>
</dbReference>
<name>A0A6F8XYI5_9ACTN</name>
<dbReference type="AlphaFoldDB" id="A0A6F8XYI5"/>
<dbReference type="Proteomes" id="UP000502508">
    <property type="component" value="Chromosome"/>
</dbReference>
<keyword evidence="2" id="KW-1185">Reference proteome</keyword>
<evidence type="ECO:0008006" key="3">
    <source>
        <dbReference type="Google" id="ProtNLM"/>
    </source>
</evidence>
<dbReference type="KEGG" id="pfla:Pflav_053160"/>
<gene>
    <name evidence="1" type="ORF">Pflav_053160</name>
</gene>
<organism evidence="1 2">
    <name type="scientific">Phytohabitans flavus</name>
    <dbReference type="NCBI Taxonomy" id="1076124"/>
    <lineage>
        <taxon>Bacteria</taxon>
        <taxon>Bacillati</taxon>
        <taxon>Actinomycetota</taxon>
        <taxon>Actinomycetes</taxon>
        <taxon>Micromonosporales</taxon>
        <taxon>Micromonosporaceae</taxon>
    </lineage>
</organism>
<protein>
    <recommendedName>
        <fullName evidence="3">Fibronectin type-III domain-containing protein</fullName>
    </recommendedName>
</protein>
<reference evidence="1 2" key="1">
    <citation type="submission" date="2020-03" db="EMBL/GenBank/DDBJ databases">
        <title>Whole genome shotgun sequence of Phytohabitans flavus NBRC 107702.</title>
        <authorList>
            <person name="Komaki H."/>
            <person name="Tamura T."/>
        </authorList>
    </citation>
    <scope>NUCLEOTIDE SEQUENCE [LARGE SCALE GENOMIC DNA]</scope>
    <source>
        <strain evidence="1 2">NBRC 107702</strain>
    </source>
</reference>
<evidence type="ECO:0000313" key="1">
    <source>
        <dbReference type="EMBL" id="BCB78906.1"/>
    </source>
</evidence>
<proteinExistence type="predicted"/>
<reference evidence="1 2" key="2">
    <citation type="submission" date="2020-03" db="EMBL/GenBank/DDBJ databases">
        <authorList>
            <person name="Ichikawa N."/>
            <person name="Kimura A."/>
            <person name="Kitahashi Y."/>
            <person name="Uohara A."/>
        </authorList>
    </citation>
    <scope>NUCLEOTIDE SEQUENCE [LARGE SCALE GENOMIC DNA]</scope>
    <source>
        <strain evidence="1 2">NBRC 107702</strain>
    </source>
</reference>
<sequence length="472" mass="48897">MQLSWTDQSPDEDEFWVFRRNAAGGPFTFVTSVTSTSKAGTGSVYAAADTIPAGSRQCYAITTSIVFGRTGDEFSNEQCTSALPRLPVPPAGPGGFHTVDLPGPLPQQGAIHGTDPAGVVGRDGRAIFATHAHGSSDKRHLRVSYCRDEACAEVTTTPFDTLGETGYEPAIAIGSDGLPVIAYASHRASFGGTTTAYDLKVARCSTVTCTSGGTRFVDRPSNVQGGIAIAIGPDGFPLISYLDGPSLGQPAKVKVRHCLDHACANSRESVVDAVDADERSGTAITMLPTGQALVAYTDGAPYGDLKVALCRDGDCAVSTKVTVDASGTAGSEPSITVGRDGLAIITHERNDPDRKVVVSHCVNVLCTATTNSVLDTTGTVGGTPSITIGADGFPVVAYAHGTGPSLRVARCENLACTAATRSTVETSPSLGSLRPSVVVAPDGRPMVGYWRESEAALRVVDCGNVLCRPPFS</sequence>
<accession>A0A6F8XYI5</accession>
<evidence type="ECO:0000313" key="2">
    <source>
        <dbReference type="Proteomes" id="UP000502508"/>
    </source>
</evidence>